<dbReference type="Proteomes" id="UP001054821">
    <property type="component" value="Chromosome 2"/>
</dbReference>
<accession>A0AAD4WHZ2</accession>
<gene>
    <name evidence="1" type="ORF">L3X38_010548</name>
</gene>
<dbReference type="EMBL" id="JAJFAZ020000002">
    <property type="protein sequence ID" value="KAI5342672.1"/>
    <property type="molecule type" value="Genomic_DNA"/>
</dbReference>
<dbReference type="AlphaFoldDB" id="A0AAD4WHZ2"/>
<proteinExistence type="predicted"/>
<organism evidence="1 2">
    <name type="scientific">Prunus dulcis</name>
    <name type="common">Almond</name>
    <name type="synonym">Amygdalus dulcis</name>
    <dbReference type="NCBI Taxonomy" id="3755"/>
    <lineage>
        <taxon>Eukaryota</taxon>
        <taxon>Viridiplantae</taxon>
        <taxon>Streptophyta</taxon>
        <taxon>Embryophyta</taxon>
        <taxon>Tracheophyta</taxon>
        <taxon>Spermatophyta</taxon>
        <taxon>Magnoliopsida</taxon>
        <taxon>eudicotyledons</taxon>
        <taxon>Gunneridae</taxon>
        <taxon>Pentapetalae</taxon>
        <taxon>rosids</taxon>
        <taxon>fabids</taxon>
        <taxon>Rosales</taxon>
        <taxon>Rosaceae</taxon>
        <taxon>Amygdaloideae</taxon>
        <taxon>Amygdaleae</taxon>
        <taxon>Prunus</taxon>
    </lineage>
</organism>
<name>A0AAD4WHZ2_PRUDU</name>
<sequence>MPTSLITTTSKSSNKSRRSILWHRNSLLCHSSLSLQKKSFKGVTCDWSVMSLHCTHDHFIGWFEIIHNNLDKFIIFHWPSRKSQVVTNSIHAIKINNGTPELRRAPRQRLRKPRSIEYQLSFSFQLQ</sequence>
<comment type="caution">
    <text evidence="1">The sequence shown here is derived from an EMBL/GenBank/DDBJ whole genome shotgun (WGS) entry which is preliminary data.</text>
</comment>
<protein>
    <submittedName>
        <fullName evidence="1">Uncharacterized protein</fullName>
    </submittedName>
</protein>
<keyword evidence="2" id="KW-1185">Reference proteome</keyword>
<reference evidence="1 2" key="1">
    <citation type="journal article" date="2022" name="G3 (Bethesda)">
        <title>Whole-genome sequence and methylome profiling of the almond [Prunus dulcis (Mill.) D.A. Webb] cultivar 'Nonpareil'.</title>
        <authorList>
            <person name="D'Amico-Willman K.M."/>
            <person name="Ouma W.Z."/>
            <person name="Meulia T."/>
            <person name="Sideli G.M."/>
            <person name="Gradziel T.M."/>
            <person name="Fresnedo-Ramirez J."/>
        </authorList>
    </citation>
    <scope>NUCLEOTIDE SEQUENCE [LARGE SCALE GENOMIC DNA]</scope>
    <source>
        <strain evidence="1">Clone GOH B32 T37-40</strain>
    </source>
</reference>
<evidence type="ECO:0000313" key="2">
    <source>
        <dbReference type="Proteomes" id="UP001054821"/>
    </source>
</evidence>
<evidence type="ECO:0000313" key="1">
    <source>
        <dbReference type="EMBL" id="KAI5342672.1"/>
    </source>
</evidence>